<organism evidence="1 2">
    <name type="scientific">Halanaerobacter jeridensis</name>
    <dbReference type="NCBI Taxonomy" id="706427"/>
    <lineage>
        <taxon>Bacteria</taxon>
        <taxon>Bacillati</taxon>
        <taxon>Bacillota</taxon>
        <taxon>Clostridia</taxon>
        <taxon>Halanaerobiales</taxon>
        <taxon>Halobacteroidaceae</taxon>
        <taxon>Halanaerobacter</taxon>
    </lineage>
</organism>
<evidence type="ECO:0008006" key="3">
    <source>
        <dbReference type="Google" id="ProtNLM"/>
    </source>
</evidence>
<accession>A0A938XV10</accession>
<dbReference type="InterPro" id="IPR037208">
    <property type="entry name" value="Spo0E-like_sf"/>
</dbReference>
<sequence>MKLKVIELERDDLEEIYKKEDKNLKSSKLLDQSQKLDKLIVKSLREQLKHKLDK</sequence>
<gene>
    <name evidence="1" type="ORF">JOC47_001692</name>
</gene>
<dbReference type="RefSeq" id="WP_204701616.1">
    <property type="nucleotide sequence ID" value="NZ_JAFBDQ010000007.1"/>
</dbReference>
<dbReference type="Pfam" id="PF09388">
    <property type="entry name" value="SpoOE-like"/>
    <property type="match status" value="1"/>
</dbReference>
<dbReference type="SUPFAM" id="SSF140500">
    <property type="entry name" value="BAS1536-like"/>
    <property type="match status" value="1"/>
</dbReference>
<protein>
    <recommendedName>
        <fullName evidence="3">Spo0E like sporulation regulatory protein</fullName>
    </recommendedName>
</protein>
<reference evidence="1" key="1">
    <citation type="submission" date="2021-01" db="EMBL/GenBank/DDBJ databases">
        <title>Genomic Encyclopedia of Type Strains, Phase IV (KMG-IV): sequencing the most valuable type-strain genomes for metagenomic binning, comparative biology and taxonomic classification.</title>
        <authorList>
            <person name="Goeker M."/>
        </authorList>
    </citation>
    <scope>NUCLEOTIDE SEQUENCE</scope>
    <source>
        <strain evidence="1">DSM 23230</strain>
    </source>
</reference>
<comment type="caution">
    <text evidence="1">The sequence shown here is derived from an EMBL/GenBank/DDBJ whole genome shotgun (WGS) entry which is preliminary data.</text>
</comment>
<dbReference type="InterPro" id="IPR018540">
    <property type="entry name" value="Spo0E-like"/>
</dbReference>
<proteinExistence type="predicted"/>
<dbReference type="AlphaFoldDB" id="A0A938XV10"/>
<evidence type="ECO:0000313" key="1">
    <source>
        <dbReference type="EMBL" id="MBM7556841.1"/>
    </source>
</evidence>
<dbReference type="EMBL" id="JAFBDQ010000007">
    <property type="protein sequence ID" value="MBM7556841.1"/>
    <property type="molecule type" value="Genomic_DNA"/>
</dbReference>
<name>A0A938XV10_9FIRM</name>
<dbReference type="Proteomes" id="UP000774000">
    <property type="component" value="Unassembled WGS sequence"/>
</dbReference>
<evidence type="ECO:0000313" key="2">
    <source>
        <dbReference type="Proteomes" id="UP000774000"/>
    </source>
</evidence>
<dbReference type="GO" id="GO:0043937">
    <property type="term" value="P:regulation of sporulation"/>
    <property type="evidence" value="ECO:0007669"/>
    <property type="project" value="InterPro"/>
</dbReference>
<keyword evidence="2" id="KW-1185">Reference proteome</keyword>